<feature type="coiled-coil region" evidence="2">
    <location>
        <begin position="658"/>
        <end position="769"/>
    </location>
</feature>
<feature type="compositionally biased region" description="Acidic residues" evidence="3">
    <location>
        <begin position="403"/>
        <end position="429"/>
    </location>
</feature>
<feature type="coiled-coil region" evidence="2">
    <location>
        <begin position="864"/>
        <end position="898"/>
    </location>
</feature>
<organism evidence="4">
    <name type="scientific">Darwinula stevensoni</name>
    <dbReference type="NCBI Taxonomy" id="69355"/>
    <lineage>
        <taxon>Eukaryota</taxon>
        <taxon>Metazoa</taxon>
        <taxon>Ecdysozoa</taxon>
        <taxon>Arthropoda</taxon>
        <taxon>Crustacea</taxon>
        <taxon>Oligostraca</taxon>
        <taxon>Ostracoda</taxon>
        <taxon>Podocopa</taxon>
        <taxon>Podocopida</taxon>
        <taxon>Darwinulocopina</taxon>
        <taxon>Darwinuloidea</taxon>
        <taxon>Darwinulidae</taxon>
        <taxon>Darwinula</taxon>
    </lineage>
</organism>
<dbReference type="CDD" id="cd00176">
    <property type="entry name" value="SPEC"/>
    <property type="match status" value="4"/>
</dbReference>
<keyword evidence="5" id="KW-1185">Reference proteome</keyword>
<dbReference type="FunFam" id="1.20.58.60:FF:000075">
    <property type="entry name" value="utrophin isoform X1"/>
    <property type="match status" value="1"/>
</dbReference>
<evidence type="ECO:0000256" key="3">
    <source>
        <dbReference type="SAM" id="MobiDB-lite"/>
    </source>
</evidence>
<sequence>MFNVNTPVPDKKSIMMYVMCLFQVLPHSMVDVAAFEADHSTSDSQASRPSSRPLSLTSVDMTSYQGVLEEVLAWLLEAEDRLQQEGDIGTSLDTVRKQFQHHEEFMLELRQEQDSVGVVLQEGNRLISEGRMSDEEESEVRVQMKLLSTRWEELRLQAMDRQDKLQENLMSLQQLELSRLRAWLTELEDAISKQENPGPSFEDFQHQVQKHGSLANKLREMQGIVTLLSDMVVVVDESDTDNEYSGLEDELAAVGERWSHVCGWVESRGKLLRELSSHWDPLEEKRKTLLTWLEAKESLLEKSPLTLTELQAVRSEAEVEHARLQNINEGTEKVGHLLGKESQGEKLLRDQLTSLHAKWDSLLLQLDSCRETVTANGKPGAKHEQTDVDGGSLAKRTRIELEEVKEEEEEEMEEGEDEEETEEEEEGEEEGKMEGPKEQWTCLTSKFSKVLDHLEAILGITEISDESFDRLSVERQLTVYDVSDVEVRRTLMPLDSRWQIVEENLYHRGQALERTRERLRISKEQMLLDTPLQELMSWQDEHNTIPDDPEQLHSGIQECLKQEEEMKKYQDQLERFLDEVEQLGDHAVFKDVKRFENEWRTALKKLTEHHRSLVEKVRSTGALPPKYKAALEGFQTWLGEVEDTIGSKSPSIIGLDSIKELLRKFKAVEEELTSQEDSFKFIKDTGDKILEEMTGEHQDKLKQAVSLVERLERDLQQLMDEIEGLNSWMGEVDVFLHAEPPAVGDPETLEAQLEQSNALQDDIKTLQESLKGINVNGEQILASAASSFGSSLREKLMHLNKRWETVVSEARKQNAILHNALRDTQEVLNGVDVTCSWLDDLEARIPTPDPIRTPQDLSSLLSCLRELKDEITTKQQAFQDLNEKANELLLQVEAGNKEVLARQATHMNSRWTEVVTSIDRKHASVRQLSQLYAKVKGLIQKENDWLKQLACKVERSSRAAADAEEISAALDELENFVSSRDLDKLEDTEQMVRELSENNIMADSLQAEIDRINVTWHTLRKQASDRQKLMEGNIEEAQEWERSILSCQEWISCTDTALSRNLHSDIFPGDTTEEHQRMMDEFDKFSQQMGACQAQVDKYRMEGNVEAASRLGEQLALLQGKFKDLEGKILLFRGVTQIQPRLTRLLRLMNELEQNLCLTDLSSDDPDSIQGHLNHCNRFGKEHTDLKEEVEEVIRKGQEAVQQQQVPDPHSLKIKLEKLQESYHQVGQKIGESRRNLEQALRVSRTLSQQRQALEVFLLALQTDLQKHQENDPVKDVPAEVEFIQKCIGELEGNRNILSSLRKGYSTLLALSEGAGNEAIQAHLLDINQLWDSVQERLHKRQKDLQMMQENRDVLLQEFLSQSEVIGQYLDKVKECLPSAIAKLSELQREMGIMRAKMESMRDTAVIVMAHGDAFQSQVQPRLSAINQQWDQLVPQLEAIETPAPSCRTSHSYAMSPNNDEILSIDIRVEDVDDPHGQVYHSDRIPLRKFHTPIVSALPRFCQGIIPQEAVEESKKMEHEKAEIKEEKLAIGLAEKNVTAGSQGLWDSDKVELLGELREVSINMDQLEKFLENSDSDSQDFILTMEGHLGDLESQVALILSRGDTLMLMVHQTEPNEAVRLQEILDSTRKRWMALKHHALSVKRSVEIKELSWKDYRQRIEEMVKKLDATRNGFADANNDLVRLQTLQNEVCVQETEIQNLEKEGESYPSHREQIVKLLRDLNLRWEELQTLCRLYIKPDVEKLATPEKAESVNSVVVEYLLFLKGLHEGIGRAWRILRDPPLGEKLYDSFPLQEEALKVLLIPWEELSSLFIPFTEAKKIMDSLKPGMASAELRRIGLASELAAKHPTSTSTQANMQRALDSLKDEWSKVNRAYNDRHSRWLEAREVWLGFQGHAAEMEGWLLGVPSALLKAKSDDLPIAQAAQRELERHVTSKHRTVTLLSQSGQTILRQTSRQENADLRSRLDDIMNRWRSALADLAANRDRVTQLEDSLMHEKESTRKTVAAIGAWLAHTNALLASSKDVADHRNGQETLRKLQMREKELPEMRAKLSLIKKTVDPKEFVEFELRLEKVKDSLKMEVERLKVCVVRLEKLATLMVRLRQWLDWVTQRLPRASHDIVKDDIAPTSPVLIGPPAL</sequence>
<dbReference type="Gene3D" id="1.20.58.60">
    <property type="match status" value="8"/>
</dbReference>
<dbReference type="Proteomes" id="UP000677054">
    <property type="component" value="Unassembled WGS sequence"/>
</dbReference>
<gene>
    <name evidence="4" type="ORF">DSTB1V02_LOCUS318</name>
</gene>
<reference evidence="4" key="1">
    <citation type="submission" date="2020-11" db="EMBL/GenBank/DDBJ databases">
        <authorList>
            <person name="Tran Van P."/>
        </authorList>
    </citation>
    <scope>NUCLEOTIDE SEQUENCE</scope>
</reference>
<keyword evidence="1" id="KW-0677">Repeat</keyword>
<dbReference type="PANTHER" id="PTHR11915">
    <property type="entry name" value="SPECTRIN/FILAMIN RELATED CYTOSKELETAL PROTEIN"/>
    <property type="match status" value="1"/>
</dbReference>
<dbReference type="SMART" id="SM00150">
    <property type="entry name" value="SPEC"/>
    <property type="match status" value="12"/>
</dbReference>
<evidence type="ECO:0008006" key="6">
    <source>
        <dbReference type="Google" id="ProtNLM"/>
    </source>
</evidence>
<evidence type="ECO:0000256" key="1">
    <source>
        <dbReference type="ARBA" id="ARBA00022737"/>
    </source>
</evidence>
<evidence type="ECO:0000256" key="2">
    <source>
        <dbReference type="SAM" id="Coils"/>
    </source>
</evidence>
<dbReference type="OrthoDB" id="18740at2759"/>
<protein>
    <recommendedName>
        <fullName evidence="6">Dystrophin</fullName>
    </recommendedName>
</protein>
<dbReference type="Pfam" id="PF00435">
    <property type="entry name" value="Spectrin"/>
    <property type="match status" value="4"/>
</dbReference>
<dbReference type="EMBL" id="CAJPEV010000020">
    <property type="protein sequence ID" value="CAG0878917.1"/>
    <property type="molecule type" value="Genomic_DNA"/>
</dbReference>
<dbReference type="InterPro" id="IPR002017">
    <property type="entry name" value="Spectrin_repeat"/>
</dbReference>
<feature type="coiled-coil region" evidence="2">
    <location>
        <begin position="559"/>
        <end position="586"/>
    </location>
</feature>
<name>A0A7R8X3Q7_9CRUS</name>
<dbReference type="SUPFAM" id="SSF46966">
    <property type="entry name" value="Spectrin repeat"/>
    <property type="match status" value="12"/>
</dbReference>
<accession>A0A7R8X3Q7</accession>
<proteinExistence type="predicted"/>
<evidence type="ECO:0000313" key="5">
    <source>
        <dbReference type="Proteomes" id="UP000677054"/>
    </source>
</evidence>
<dbReference type="InterPro" id="IPR018159">
    <property type="entry name" value="Spectrin/alpha-actinin"/>
</dbReference>
<dbReference type="EMBL" id="LR899537">
    <property type="protein sequence ID" value="CAD7240291.1"/>
    <property type="molecule type" value="Genomic_DNA"/>
</dbReference>
<evidence type="ECO:0000313" key="4">
    <source>
        <dbReference type="EMBL" id="CAD7240291.1"/>
    </source>
</evidence>
<feature type="region of interest" description="Disordered" evidence="3">
    <location>
        <begin position="400"/>
        <end position="438"/>
    </location>
</feature>
<keyword evidence="2" id="KW-0175">Coiled coil</keyword>